<dbReference type="InterPro" id="IPR006578">
    <property type="entry name" value="MADF-dom"/>
</dbReference>
<evidence type="ECO:0000256" key="1">
    <source>
        <dbReference type="SAM" id="MobiDB-lite"/>
    </source>
</evidence>
<gene>
    <name evidence="4" type="primary">LOC106812679</name>
</gene>
<sequence>MATAELCPQRSKINLLIYLYEKAECLWRIGTPEHRDGDKKRETLKEIANMLEWPVSDVKKKIINLRTYFAREFARVNKSISEPGTAHMYVPQWAHYDALMFLQPYQTARKSISYLDESQESETTYLDTEVLTVYAKEEDSQDDYEQEETEESQSLMRKALSPTPSTASRVSTASHPCSALIMKDTSKTAKCKLSGLIAPKTKRTKPADELLKQAVKFFKDCHGSKLESHTVLKQHAETEDEVFVKYITMQLAKIKDERTKGIVKMRIQQVIYEGQFPQGYLPQVPNAPHTSCYPTTSQSQNSTLTNQ</sequence>
<feature type="region of interest" description="Disordered" evidence="1">
    <location>
        <begin position="287"/>
        <end position="307"/>
    </location>
</feature>
<dbReference type="Pfam" id="PF10545">
    <property type="entry name" value="MADF_DNA_bdg"/>
    <property type="match status" value="1"/>
</dbReference>
<feature type="compositionally biased region" description="Acidic residues" evidence="1">
    <location>
        <begin position="139"/>
        <end position="151"/>
    </location>
</feature>
<protein>
    <submittedName>
        <fullName evidence="4">Uncharacterized protein LOC106812679</fullName>
    </submittedName>
</protein>
<accession>A0ABM1EIS8</accession>
<feature type="compositionally biased region" description="Polar residues" evidence="1">
    <location>
        <begin position="162"/>
        <end position="172"/>
    </location>
</feature>
<dbReference type="SMART" id="SM00595">
    <property type="entry name" value="MADF"/>
    <property type="match status" value="1"/>
</dbReference>
<keyword evidence="3" id="KW-1185">Reference proteome</keyword>
<dbReference type="PROSITE" id="PS51029">
    <property type="entry name" value="MADF"/>
    <property type="match status" value="1"/>
</dbReference>
<feature type="region of interest" description="Disordered" evidence="1">
    <location>
        <begin position="137"/>
        <end position="172"/>
    </location>
</feature>
<dbReference type="PANTHER" id="PTHR21505">
    <property type="entry name" value="MADF DOMAIN-CONTAINING PROTEIN-RELATED"/>
    <property type="match status" value="1"/>
</dbReference>
<feature type="domain" description="MADF" evidence="2">
    <location>
        <begin position="15"/>
        <end position="107"/>
    </location>
</feature>
<feature type="compositionally biased region" description="Low complexity" evidence="1">
    <location>
        <begin position="295"/>
        <end position="307"/>
    </location>
</feature>
<dbReference type="GeneID" id="106812679"/>
<proteinExistence type="predicted"/>
<reference evidence="4" key="1">
    <citation type="submission" date="2025-08" db="UniProtKB">
        <authorList>
            <consortium name="RefSeq"/>
        </authorList>
    </citation>
    <scope>IDENTIFICATION</scope>
</reference>
<name>A0ABM1EIS8_PRICU</name>
<organism evidence="3 4">
    <name type="scientific">Priapulus caudatus</name>
    <name type="common">Priapulid worm</name>
    <dbReference type="NCBI Taxonomy" id="37621"/>
    <lineage>
        <taxon>Eukaryota</taxon>
        <taxon>Metazoa</taxon>
        <taxon>Ecdysozoa</taxon>
        <taxon>Scalidophora</taxon>
        <taxon>Priapulida</taxon>
        <taxon>Priapulimorpha</taxon>
        <taxon>Priapulimorphida</taxon>
        <taxon>Priapulidae</taxon>
        <taxon>Priapulus</taxon>
    </lineage>
</organism>
<evidence type="ECO:0000259" key="2">
    <source>
        <dbReference type="PROSITE" id="PS51029"/>
    </source>
</evidence>
<dbReference type="RefSeq" id="XP_014672099.1">
    <property type="nucleotide sequence ID" value="XM_014816613.1"/>
</dbReference>
<evidence type="ECO:0000313" key="4">
    <source>
        <dbReference type="RefSeq" id="XP_014672099.1"/>
    </source>
</evidence>
<evidence type="ECO:0000313" key="3">
    <source>
        <dbReference type="Proteomes" id="UP000695022"/>
    </source>
</evidence>
<dbReference type="PANTHER" id="PTHR21505:SF12">
    <property type="entry name" value="MADF DOMAIN-CONTAINING PROTEIN-RELATED"/>
    <property type="match status" value="1"/>
</dbReference>
<dbReference type="Proteomes" id="UP000695022">
    <property type="component" value="Unplaced"/>
</dbReference>